<sequence>MQSVEPWAMANAGKLAVTMSCAYKPQANSGMLVADICLWCNLIIKLYINMPFGPKNFVWLELYISIHKEIVPLGNVCRHPGTVYRF</sequence>
<proteinExistence type="predicted"/>
<dbReference type="EMBL" id="JAGGNH010000005">
    <property type="protein sequence ID" value="KAJ0970960.1"/>
    <property type="molecule type" value="Genomic_DNA"/>
</dbReference>
<gene>
    <name evidence="1" type="ORF">J5N97_018919</name>
</gene>
<dbReference type="Proteomes" id="UP001085076">
    <property type="component" value="Miscellaneous, Linkage group lg05"/>
</dbReference>
<keyword evidence="2" id="KW-1185">Reference proteome</keyword>
<accession>A0A9D5CEW8</accession>
<name>A0A9D5CEW8_9LILI</name>
<evidence type="ECO:0000313" key="2">
    <source>
        <dbReference type="Proteomes" id="UP001085076"/>
    </source>
</evidence>
<organism evidence="1 2">
    <name type="scientific">Dioscorea zingiberensis</name>
    <dbReference type="NCBI Taxonomy" id="325984"/>
    <lineage>
        <taxon>Eukaryota</taxon>
        <taxon>Viridiplantae</taxon>
        <taxon>Streptophyta</taxon>
        <taxon>Embryophyta</taxon>
        <taxon>Tracheophyta</taxon>
        <taxon>Spermatophyta</taxon>
        <taxon>Magnoliopsida</taxon>
        <taxon>Liliopsida</taxon>
        <taxon>Dioscoreales</taxon>
        <taxon>Dioscoreaceae</taxon>
        <taxon>Dioscorea</taxon>
    </lineage>
</organism>
<reference evidence="1" key="1">
    <citation type="submission" date="2021-03" db="EMBL/GenBank/DDBJ databases">
        <authorList>
            <person name="Li Z."/>
            <person name="Yang C."/>
        </authorList>
    </citation>
    <scope>NUCLEOTIDE SEQUENCE</scope>
    <source>
        <strain evidence="1">Dzin_1.0</strain>
        <tissue evidence="1">Leaf</tissue>
    </source>
</reference>
<comment type="caution">
    <text evidence="1">The sequence shown here is derived from an EMBL/GenBank/DDBJ whole genome shotgun (WGS) entry which is preliminary data.</text>
</comment>
<dbReference type="AlphaFoldDB" id="A0A9D5CEW8"/>
<reference evidence="1" key="2">
    <citation type="journal article" date="2022" name="Hortic Res">
        <title>The genome of Dioscorea zingiberensis sheds light on the biosynthesis, origin and evolution of the medicinally important diosgenin saponins.</title>
        <authorList>
            <person name="Li Y."/>
            <person name="Tan C."/>
            <person name="Li Z."/>
            <person name="Guo J."/>
            <person name="Li S."/>
            <person name="Chen X."/>
            <person name="Wang C."/>
            <person name="Dai X."/>
            <person name="Yang H."/>
            <person name="Song W."/>
            <person name="Hou L."/>
            <person name="Xu J."/>
            <person name="Tong Z."/>
            <person name="Xu A."/>
            <person name="Yuan X."/>
            <person name="Wang W."/>
            <person name="Yang Q."/>
            <person name="Chen L."/>
            <person name="Sun Z."/>
            <person name="Wang K."/>
            <person name="Pan B."/>
            <person name="Chen J."/>
            <person name="Bao Y."/>
            <person name="Liu F."/>
            <person name="Qi X."/>
            <person name="Gang D.R."/>
            <person name="Wen J."/>
            <person name="Li J."/>
        </authorList>
    </citation>
    <scope>NUCLEOTIDE SEQUENCE</scope>
    <source>
        <strain evidence="1">Dzin_1.0</strain>
    </source>
</reference>
<protein>
    <submittedName>
        <fullName evidence="1">Uncharacterized protein</fullName>
    </submittedName>
</protein>
<evidence type="ECO:0000313" key="1">
    <source>
        <dbReference type="EMBL" id="KAJ0970960.1"/>
    </source>
</evidence>